<dbReference type="PANTHER" id="PTHR30465">
    <property type="entry name" value="INNER MEMBRANE ABC TRANSPORTER"/>
    <property type="match status" value="1"/>
</dbReference>
<evidence type="ECO:0000256" key="1">
    <source>
        <dbReference type="ARBA" id="ARBA00004651"/>
    </source>
</evidence>
<evidence type="ECO:0000313" key="10">
    <source>
        <dbReference type="Proteomes" id="UP000230790"/>
    </source>
</evidence>
<dbReference type="PANTHER" id="PTHR30465:SF0">
    <property type="entry name" value="OLIGOPEPTIDE TRANSPORT SYSTEM PERMEASE PROTEIN APPB"/>
    <property type="match status" value="1"/>
</dbReference>
<dbReference type="Gene3D" id="1.10.3720.10">
    <property type="entry name" value="MetI-like"/>
    <property type="match status" value="1"/>
</dbReference>
<sequence>MTTYLIRRAVVIVVMAFIIAFASFILLSIAPGGPLQEIAARQSTTQRNDLDLIERTMKRYDLDIFLIPRFLRWLTGHPRGPIAIGGQQFFADLQVGCLKEGRARLVYPDGRVVEVDCAKPVFLRDLADRPVSNGVLRLDFGKSTQILREQPVIRLFESRIVNTLLLMGISTFLSIMIAIPIGIISAVKQYSRFDYTVTTLAFIGSGMPTLFMGIMGILIFAVLFKEAGLPYLPAGTAESPRDTVIPLFGTIKAGSFLDRLWHLVLPVMILTIFNLAQWSRFIRSSMLEVLRQDYVRTARAKGLIERVVIVKHAMRNALIPFVTLLAGVLPALFGGAIITESVFNYPGMGRLFIAALTAGDYNVAIGFILISTFLVLIGYLISDVLYTIVDPRIRLS</sequence>
<dbReference type="EMBL" id="PGTN01000094">
    <property type="protein sequence ID" value="PJF46798.1"/>
    <property type="molecule type" value="Genomic_DNA"/>
</dbReference>
<reference evidence="9 10" key="1">
    <citation type="submission" date="2017-11" db="EMBL/GenBank/DDBJ databases">
        <title>Evolution of Phototrophy in the Chloroflexi Phylum Driven by Horizontal Gene Transfer.</title>
        <authorList>
            <person name="Ward L.M."/>
            <person name="Hemp J."/>
            <person name="Shih P.M."/>
            <person name="Mcglynn S.E."/>
            <person name="Fischer W."/>
        </authorList>
    </citation>
    <scope>NUCLEOTIDE SEQUENCE [LARGE SCALE GENOMIC DNA]</scope>
    <source>
        <strain evidence="9">JP3_7</strain>
    </source>
</reference>
<feature type="transmembrane region" description="Helical" evidence="7">
    <location>
        <begin position="363"/>
        <end position="389"/>
    </location>
</feature>
<dbReference type="Pfam" id="PF00528">
    <property type="entry name" value="BPD_transp_1"/>
    <property type="match status" value="1"/>
</dbReference>
<accession>A0A2M8QAH2</accession>
<gene>
    <name evidence="9" type="ORF">CUN48_11955</name>
</gene>
<dbReference type="CDD" id="cd06261">
    <property type="entry name" value="TM_PBP2"/>
    <property type="match status" value="1"/>
</dbReference>
<keyword evidence="3" id="KW-1003">Cell membrane</keyword>
<evidence type="ECO:0000256" key="2">
    <source>
        <dbReference type="ARBA" id="ARBA00022448"/>
    </source>
</evidence>
<dbReference type="AlphaFoldDB" id="A0A2M8QAH2"/>
<proteinExistence type="inferred from homology"/>
<keyword evidence="2 7" id="KW-0813">Transport</keyword>
<comment type="caution">
    <text evidence="9">The sequence shown here is derived from an EMBL/GenBank/DDBJ whole genome shotgun (WGS) entry which is preliminary data.</text>
</comment>
<keyword evidence="5 7" id="KW-1133">Transmembrane helix</keyword>
<dbReference type="SUPFAM" id="SSF161098">
    <property type="entry name" value="MetI-like"/>
    <property type="match status" value="1"/>
</dbReference>
<feature type="transmembrane region" description="Helical" evidence="7">
    <location>
        <begin position="199"/>
        <end position="224"/>
    </location>
</feature>
<name>A0A2M8QAH2_9CHLR</name>
<keyword evidence="4 7" id="KW-0812">Transmembrane</keyword>
<dbReference type="Proteomes" id="UP000230790">
    <property type="component" value="Unassembled WGS sequence"/>
</dbReference>
<feature type="transmembrane region" description="Helical" evidence="7">
    <location>
        <begin position="9"/>
        <end position="30"/>
    </location>
</feature>
<comment type="subcellular location">
    <subcellularLocation>
        <location evidence="1 7">Cell membrane</location>
        <topology evidence="1 7">Multi-pass membrane protein</topology>
    </subcellularLocation>
</comment>
<feature type="transmembrane region" description="Helical" evidence="7">
    <location>
        <begin position="260"/>
        <end position="276"/>
    </location>
</feature>
<feature type="transmembrane region" description="Helical" evidence="7">
    <location>
        <begin position="321"/>
        <end position="343"/>
    </location>
</feature>
<comment type="similarity">
    <text evidence="7">Belongs to the binding-protein-dependent transport system permease family.</text>
</comment>
<evidence type="ECO:0000313" key="9">
    <source>
        <dbReference type="EMBL" id="PJF46798.1"/>
    </source>
</evidence>
<keyword evidence="6 7" id="KW-0472">Membrane</keyword>
<organism evidence="9 10">
    <name type="scientific">Candidatus Thermofonsia Clade 3 bacterium</name>
    <dbReference type="NCBI Taxonomy" id="2364212"/>
    <lineage>
        <taxon>Bacteria</taxon>
        <taxon>Bacillati</taxon>
        <taxon>Chloroflexota</taxon>
        <taxon>Candidatus Thermofontia</taxon>
        <taxon>Candidatus Thermofonsia Clade 3</taxon>
    </lineage>
</organism>
<evidence type="ECO:0000256" key="5">
    <source>
        <dbReference type="ARBA" id="ARBA00022989"/>
    </source>
</evidence>
<dbReference type="GO" id="GO:0055085">
    <property type="term" value="P:transmembrane transport"/>
    <property type="evidence" value="ECO:0007669"/>
    <property type="project" value="InterPro"/>
</dbReference>
<dbReference type="InterPro" id="IPR000515">
    <property type="entry name" value="MetI-like"/>
</dbReference>
<evidence type="ECO:0000256" key="6">
    <source>
        <dbReference type="ARBA" id="ARBA00023136"/>
    </source>
</evidence>
<protein>
    <submittedName>
        <fullName evidence="9">ABC transporter permease</fullName>
    </submittedName>
</protein>
<evidence type="ECO:0000256" key="4">
    <source>
        <dbReference type="ARBA" id="ARBA00022692"/>
    </source>
</evidence>
<dbReference type="GO" id="GO:0005886">
    <property type="term" value="C:plasma membrane"/>
    <property type="evidence" value="ECO:0007669"/>
    <property type="project" value="UniProtKB-SubCell"/>
</dbReference>
<feature type="transmembrane region" description="Helical" evidence="7">
    <location>
        <begin position="164"/>
        <end position="187"/>
    </location>
</feature>
<evidence type="ECO:0000256" key="3">
    <source>
        <dbReference type="ARBA" id="ARBA00022475"/>
    </source>
</evidence>
<dbReference type="PROSITE" id="PS50928">
    <property type="entry name" value="ABC_TM1"/>
    <property type="match status" value="1"/>
</dbReference>
<dbReference type="InterPro" id="IPR035906">
    <property type="entry name" value="MetI-like_sf"/>
</dbReference>
<feature type="domain" description="ABC transmembrane type-1" evidence="8">
    <location>
        <begin position="160"/>
        <end position="386"/>
    </location>
</feature>
<evidence type="ECO:0000259" key="8">
    <source>
        <dbReference type="PROSITE" id="PS50928"/>
    </source>
</evidence>
<evidence type="ECO:0000256" key="7">
    <source>
        <dbReference type="RuleBase" id="RU363032"/>
    </source>
</evidence>